<evidence type="ECO:0000313" key="2">
    <source>
        <dbReference type="EMBL" id="XBS66519.1"/>
    </source>
</evidence>
<feature type="transmembrane region" description="Helical" evidence="1">
    <location>
        <begin position="12"/>
        <end position="42"/>
    </location>
</feature>
<gene>
    <name evidence="2" type="ORF">ABLO99_04405</name>
</gene>
<accession>A0AAU7Q059</accession>
<dbReference type="EMBL" id="CP157942">
    <property type="protein sequence ID" value="XBS66519.1"/>
    <property type="molecule type" value="Genomic_DNA"/>
</dbReference>
<name>A0AAU7Q059_9RICK</name>
<keyword evidence="1" id="KW-1133">Transmembrane helix</keyword>
<protein>
    <submittedName>
        <fullName evidence="2">Uncharacterized protein</fullName>
    </submittedName>
</protein>
<keyword evidence="1" id="KW-0812">Transmembrane</keyword>
<evidence type="ECO:0000256" key="1">
    <source>
        <dbReference type="SAM" id="Phobius"/>
    </source>
</evidence>
<dbReference type="AlphaFoldDB" id="A0AAU7Q059"/>
<reference evidence="2" key="1">
    <citation type="submission" date="2024-06" db="EMBL/GenBank/DDBJ databases">
        <authorList>
            <person name="Dussert Y."/>
            <person name="Peccoud J."/>
            <person name="Pigeault R."/>
        </authorList>
    </citation>
    <scope>NUCLEOTIDE SEQUENCE</scope>
    <source>
        <strain evidence="2">WArc</strain>
    </source>
</reference>
<organism evidence="2">
    <name type="scientific">Wolbachia endosymbiont of Armadillidium arcangelii</name>
    <dbReference type="NCBI Taxonomy" id="3158571"/>
    <lineage>
        <taxon>Bacteria</taxon>
        <taxon>Pseudomonadati</taxon>
        <taxon>Pseudomonadota</taxon>
        <taxon>Alphaproteobacteria</taxon>
        <taxon>Rickettsiales</taxon>
        <taxon>Anaplasmataceae</taxon>
        <taxon>Wolbachieae</taxon>
        <taxon>Wolbachia</taxon>
    </lineage>
</organism>
<sequence>MLTSGVFTVAPYVAFLASITALNVALPIALTLFVLSAVVIAFSYKIICQNKKLDVKGIELNRLAREYNKKFEN</sequence>
<dbReference type="RefSeq" id="WP_047759687.1">
    <property type="nucleotide sequence ID" value="NZ_CP157942.1"/>
</dbReference>
<keyword evidence="1" id="KW-0472">Membrane</keyword>
<proteinExistence type="predicted"/>